<feature type="compositionally biased region" description="Basic residues" evidence="1">
    <location>
        <begin position="461"/>
        <end position="482"/>
    </location>
</feature>
<dbReference type="AlphaFoldDB" id="A0A1J7IW39"/>
<accession>A0A1J7IW39</accession>
<evidence type="ECO:0000256" key="1">
    <source>
        <dbReference type="SAM" id="MobiDB-lite"/>
    </source>
</evidence>
<sequence>MSTTLNMLHTCRSILPAQLTSKRGGATTLMLATTSIFKERDLDHERAKESPSEEDLEAEAKPGDGENFPSPMIKDMAEIYDELVEAKTKADENERQLRLDMVGRRAAIQRARDEQRQGFAPSTREVAAASAVTADATVAVVEAVLADVWSPIIAYRDGNASVPNIVFMFVGSTTGTTTGHIPTKVVAGDARILMTTCVNSQHDMDEVYTSLTTTTGELRQYCLVPPVAQLDFERYPSLMGSPARTPRPGRPRPITHQQQPVRRAPAPRSALAQSPELWQASPPAPVPVTPTRAVTVAPAPENEQGDREPAEGEHVAEKQVAEAHVADDHALRFPNRLRCELEQRLDLGRSPGQCTSPSWLSTFTPFAKSSVEDFQSLPDPDTTVPEPHRPDGSDSGSDSGQSDEVGQADGGDGNVQKWTNTLGDKAISQITTTQQRVQHGRVSKARKGQQHSAPGQGKSKEARRRQKKAAEKARRRSRRRRR</sequence>
<feature type="compositionally biased region" description="Low complexity" evidence="1">
    <location>
        <begin position="393"/>
        <end position="403"/>
    </location>
</feature>
<feature type="compositionally biased region" description="Basic residues" evidence="1">
    <location>
        <begin position="438"/>
        <end position="449"/>
    </location>
</feature>
<reference evidence="2 3" key="1">
    <citation type="submission" date="2016-10" db="EMBL/GenBank/DDBJ databases">
        <title>Draft genome sequence of Coniochaeta ligniaria NRRL30616, a lignocellulolytic fungus for bioabatement of inhibitors in plant biomass hydrolysates.</title>
        <authorList>
            <consortium name="DOE Joint Genome Institute"/>
            <person name="Jimenez D.J."/>
            <person name="Hector R.E."/>
            <person name="Riley R."/>
            <person name="Sun H."/>
            <person name="Grigoriev I.V."/>
            <person name="Van Elsas J.D."/>
            <person name="Nichols N.N."/>
        </authorList>
    </citation>
    <scope>NUCLEOTIDE SEQUENCE [LARGE SCALE GENOMIC DNA]</scope>
    <source>
        <strain evidence="2 3">NRRL 30616</strain>
    </source>
</reference>
<dbReference type="InParanoid" id="A0A1J7IW39"/>
<gene>
    <name evidence="2" type="ORF">CONLIGDRAFT_677989</name>
</gene>
<evidence type="ECO:0000313" key="2">
    <source>
        <dbReference type="EMBL" id="OIW31517.1"/>
    </source>
</evidence>
<dbReference type="Proteomes" id="UP000182658">
    <property type="component" value="Unassembled WGS sequence"/>
</dbReference>
<keyword evidence="3" id="KW-1185">Reference proteome</keyword>
<feature type="compositionally biased region" description="Polar residues" evidence="1">
    <location>
        <begin position="416"/>
        <end position="437"/>
    </location>
</feature>
<dbReference type="EMBL" id="KV875095">
    <property type="protein sequence ID" value="OIW31517.1"/>
    <property type="molecule type" value="Genomic_DNA"/>
</dbReference>
<name>A0A1J7IW39_9PEZI</name>
<evidence type="ECO:0000313" key="3">
    <source>
        <dbReference type="Proteomes" id="UP000182658"/>
    </source>
</evidence>
<feature type="region of interest" description="Disordered" evidence="1">
    <location>
        <begin position="372"/>
        <end position="482"/>
    </location>
</feature>
<feature type="compositionally biased region" description="Basic and acidic residues" evidence="1">
    <location>
        <begin position="304"/>
        <end position="317"/>
    </location>
</feature>
<feature type="compositionally biased region" description="Basic and acidic residues" evidence="1">
    <location>
        <begin position="40"/>
        <end position="51"/>
    </location>
</feature>
<proteinExistence type="predicted"/>
<protein>
    <submittedName>
        <fullName evidence="2">Uncharacterized protein</fullName>
    </submittedName>
</protein>
<feature type="region of interest" description="Disordered" evidence="1">
    <location>
        <begin position="298"/>
        <end position="317"/>
    </location>
</feature>
<feature type="region of interest" description="Disordered" evidence="1">
    <location>
        <begin position="235"/>
        <end position="290"/>
    </location>
</feature>
<organism evidence="2 3">
    <name type="scientific">Coniochaeta ligniaria NRRL 30616</name>
    <dbReference type="NCBI Taxonomy" id="1408157"/>
    <lineage>
        <taxon>Eukaryota</taxon>
        <taxon>Fungi</taxon>
        <taxon>Dikarya</taxon>
        <taxon>Ascomycota</taxon>
        <taxon>Pezizomycotina</taxon>
        <taxon>Sordariomycetes</taxon>
        <taxon>Sordariomycetidae</taxon>
        <taxon>Coniochaetales</taxon>
        <taxon>Coniochaetaceae</taxon>
        <taxon>Coniochaeta</taxon>
    </lineage>
</organism>
<feature type="region of interest" description="Disordered" evidence="1">
    <location>
        <begin position="40"/>
        <end position="70"/>
    </location>
</feature>